<dbReference type="Gene3D" id="2.60.120.10">
    <property type="entry name" value="Jelly Rolls"/>
    <property type="match status" value="1"/>
</dbReference>
<evidence type="ECO:0000313" key="2">
    <source>
        <dbReference type="EMBL" id="SBS77101.1"/>
    </source>
</evidence>
<organism evidence="2">
    <name type="scientific">uncultured Mycobacterium sp</name>
    <dbReference type="NCBI Taxonomy" id="171292"/>
    <lineage>
        <taxon>Bacteria</taxon>
        <taxon>Bacillati</taxon>
        <taxon>Actinomycetota</taxon>
        <taxon>Actinomycetes</taxon>
        <taxon>Mycobacteriales</taxon>
        <taxon>Mycobacteriaceae</taxon>
        <taxon>Mycobacterium</taxon>
        <taxon>environmental samples</taxon>
    </lineage>
</organism>
<reference evidence="2" key="1">
    <citation type="submission" date="2016-03" db="EMBL/GenBank/DDBJ databases">
        <authorList>
            <person name="Ploux O."/>
        </authorList>
    </citation>
    <scope>NUCLEOTIDE SEQUENCE</scope>
    <source>
        <strain evidence="2">UC10</strain>
    </source>
</reference>
<dbReference type="InterPro" id="IPR011051">
    <property type="entry name" value="RmlC_Cupin_sf"/>
</dbReference>
<gene>
    <name evidence="2" type="ORF">MHPYR_40103</name>
</gene>
<proteinExistence type="predicted"/>
<sequence length="110" mass="11758">MDSVSLSQIADEQLAAARSSNSGRAAHTVHGGHDHQLRQTLIALASGRDLGEHHSPGETTLQVLRGNVRLTTADDAWEGREGDLLVVPRERHGLHAVDDSVILLTVLADS</sequence>
<dbReference type="SUPFAM" id="SSF51182">
    <property type="entry name" value="RmlC-like cupins"/>
    <property type="match status" value="1"/>
</dbReference>
<name>A0A1Y5PLT6_9MYCO</name>
<protein>
    <submittedName>
        <fullName evidence="2">Cupin 2 conserved barrel domain protein</fullName>
    </submittedName>
</protein>
<dbReference type="AlphaFoldDB" id="A0A1Y5PLT6"/>
<evidence type="ECO:0000256" key="1">
    <source>
        <dbReference type="SAM" id="MobiDB-lite"/>
    </source>
</evidence>
<accession>A0A1Y5PLT6</accession>
<dbReference type="InterPro" id="IPR014710">
    <property type="entry name" value="RmlC-like_jellyroll"/>
</dbReference>
<dbReference type="PANTHER" id="PTHR37694:SF1">
    <property type="entry name" value="SLR8022 PROTEIN"/>
    <property type="match status" value="1"/>
</dbReference>
<dbReference type="PANTHER" id="PTHR37694">
    <property type="entry name" value="SLR8022 PROTEIN"/>
    <property type="match status" value="1"/>
</dbReference>
<feature type="compositionally biased region" description="Low complexity" evidence="1">
    <location>
        <begin position="15"/>
        <end position="26"/>
    </location>
</feature>
<dbReference type="EMBL" id="FLQS01000034">
    <property type="protein sequence ID" value="SBS77101.1"/>
    <property type="molecule type" value="Genomic_DNA"/>
</dbReference>
<dbReference type="CDD" id="cd02230">
    <property type="entry name" value="cupin_HP0902-like"/>
    <property type="match status" value="1"/>
</dbReference>
<feature type="region of interest" description="Disordered" evidence="1">
    <location>
        <begin position="15"/>
        <end position="35"/>
    </location>
</feature>